<dbReference type="PANTHER" id="PTHR31791">
    <property type="entry name" value="FRIGIDA-LIKE PROTEIN 3-RELATED"/>
    <property type="match status" value="1"/>
</dbReference>
<evidence type="ECO:0000256" key="1">
    <source>
        <dbReference type="ARBA" id="ARBA00008956"/>
    </source>
</evidence>
<feature type="compositionally biased region" description="Low complexity" evidence="5">
    <location>
        <begin position="436"/>
        <end position="447"/>
    </location>
</feature>
<organism evidence="6 7">
    <name type="scientific">Zingiber officinale</name>
    <name type="common">Ginger</name>
    <name type="synonym">Amomum zingiber</name>
    <dbReference type="NCBI Taxonomy" id="94328"/>
    <lineage>
        <taxon>Eukaryota</taxon>
        <taxon>Viridiplantae</taxon>
        <taxon>Streptophyta</taxon>
        <taxon>Embryophyta</taxon>
        <taxon>Tracheophyta</taxon>
        <taxon>Spermatophyta</taxon>
        <taxon>Magnoliopsida</taxon>
        <taxon>Liliopsida</taxon>
        <taxon>Zingiberales</taxon>
        <taxon>Zingiberaceae</taxon>
        <taxon>Zingiber</taxon>
    </lineage>
</organism>
<dbReference type="Proteomes" id="UP000734854">
    <property type="component" value="Unassembled WGS sequence"/>
</dbReference>
<dbReference type="InterPro" id="IPR012474">
    <property type="entry name" value="Frigida"/>
</dbReference>
<evidence type="ECO:0000256" key="4">
    <source>
        <dbReference type="RuleBase" id="RU364012"/>
    </source>
</evidence>
<evidence type="ECO:0000256" key="2">
    <source>
        <dbReference type="ARBA" id="ARBA00022782"/>
    </source>
</evidence>
<evidence type="ECO:0000313" key="6">
    <source>
        <dbReference type="EMBL" id="KAG6536805.1"/>
    </source>
</evidence>
<dbReference type="EMBL" id="JACMSC010000001">
    <property type="protein sequence ID" value="KAG6536805.1"/>
    <property type="molecule type" value="Genomic_DNA"/>
</dbReference>
<feature type="region of interest" description="Disordered" evidence="5">
    <location>
        <begin position="374"/>
        <end position="447"/>
    </location>
</feature>
<evidence type="ECO:0000313" key="7">
    <source>
        <dbReference type="Proteomes" id="UP000734854"/>
    </source>
</evidence>
<dbReference type="AlphaFoldDB" id="A0A8J5M847"/>
<feature type="region of interest" description="Disordered" evidence="5">
    <location>
        <begin position="69"/>
        <end position="105"/>
    </location>
</feature>
<gene>
    <name evidence="6" type="ORF">ZIOFF_001874</name>
</gene>
<protein>
    <recommendedName>
        <fullName evidence="4">FRIGIDA-like protein</fullName>
    </recommendedName>
</protein>
<feature type="compositionally biased region" description="Polar residues" evidence="5">
    <location>
        <begin position="414"/>
        <end position="426"/>
    </location>
</feature>
<dbReference type="PANTHER" id="PTHR31791:SF47">
    <property type="entry name" value="INACTIVE FRIGIDA-LIKE PROTEIN 2"/>
    <property type="match status" value="1"/>
</dbReference>
<evidence type="ECO:0000256" key="3">
    <source>
        <dbReference type="ARBA" id="ARBA00023089"/>
    </source>
</evidence>
<evidence type="ECO:0000256" key="5">
    <source>
        <dbReference type="SAM" id="MobiDB-lite"/>
    </source>
</evidence>
<dbReference type="OrthoDB" id="1166059at2759"/>
<feature type="compositionally biased region" description="Low complexity" evidence="5">
    <location>
        <begin position="388"/>
        <end position="397"/>
    </location>
</feature>
<sequence>MAIAKIEKEIAAIPEKKEKLRSAFETLRTHLSSSSFPISVPDWKDIDAHISSVEATIRRDFEALRAKEATKPPSALPPHSFVPYSKENPSTEEQPSAVPEHESAPRPELAALCANMDGKGLVSFIVNHRKDSESIRYELTPAIRSSPDPAKLVLDALDMFYFPSSTAKGDAVEKLTTRRTCINLLERLMTIEPNIGPPLREQALKLAREWKKNLIDEGSDNGMDVIGLIQLIVSYRLVSEFTVDGLLELLVLICRRKQAVHLCRSLSLTEYVPDLIEKLNHKGRQLDSVKFVYAFDLVDKYLPVPLLKAYIDETKKAAQDVRKKRNYSAESENIAISKQLGALKSVVKAIEEYNLENQYPREELDKQIVELEKQKESKQKESKKRTSAAALKNAGAASHSKVQNQQKPNKRSRPSTTTLTPNTVAEQTLPPGRSLPGPHGMIPGHPGSYLHPPEAAGFIAPVDFYERPIHYGGYPRVATIPPPYVPSQHPRPYGPYFYP</sequence>
<keyword evidence="3 4" id="KW-0287">Flowering</keyword>
<reference evidence="6 7" key="1">
    <citation type="submission" date="2020-08" db="EMBL/GenBank/DDBJ databases">
        <title>Plant Genome Project.</title>
        <authorList>
            <person name="Zhang R.-G."/>
        </authorList>
    </citation>
    <scope>NUCLEOTIDE SEQUENCE [LARGE SCALE GENOMIC DNA]</scope>
    <source>
        <tissue evidence="6">Rhizome</tissue>
    </source>
</reference>
<dbReference type="Pfam" id="PF07899">
    <property type="entry name" value="Frigida"/>
    <property type="match status" value="1"/>
</dbReference>
<keyword evidence="4" id="KW-0217">Developmental protein</keyword>
<accession>A0A8J5M847</accession>
<keyword evidence="7" id="KW-1185">Reference proteome</keyword>
<comment type="similarity">
    <text evidence="1 4">Belongs to the Frigida family.</text>
</comment>
<proteinExistence type="inferred from homology"/>
<comment type="caution">
    <text evidence="6">The sequence shown here is derived from an EMBL/GenBank/DDBJ whole genome shotgun (WGS) entry which is preliminary data.</text>
</comment>
<dbReference type="GO" id="GO:0009908">
    <property type="term" value="P:flower development"/>
    <property type="evidence" value="ECO:0007669"/>
    <property type="project" value="UniProtKB-KW"/>
</dbReference>
<keyword evidence="2 4" id="KW-0221">Differentiation</keyword>
<dbReference type="GO" id="GO:0030154">
    <property type="term" value="P:cell differentiation"/>
    <property type="evidence" value="ECO:0007669"/>
    <property type="project" value="UniProtKB-KW"/>
</dbReference>
<name>A0A8J5M847_ZINOF</name>